<keyword evidence="3" id="KW-1185">Reference proteome</keyword>
<accession>A0ABT5MT41</accession>
<evidence type="ECO:0000259" key="1">
    <source>
        <dbReference type="Pfam" id="PF06094"/>
    </source>
</evidence>
<dbReference type="EMBL" id="JAQSIP010000001">
    <property type="protein sequence ID" value="MDD0837211.1"/>
    <property type="molecule type" value="Genomic_DNA"/>
</dbReference>
<organism evidence="2 3">
    <name type="scientific">Curvibacter cyanobacteriorum</name>
    <dbReference type="NCBI Taxonomy" id="3026422"/>
    <lineage>
        <taxon>Bacteria</taxon>
        <taxon>Pseudomonadati</taxon>
        <taxon>Pseudomonadota</taxon>
        <taxon>Betaproteobacteria</taxon>
        <taxon>Burkholderiales</taxon>
        <taxon>Comamonadaceae</taxon>
        <taxon>Curvibacter</taxon>
    </lineage>
</organism>
<evidence type="ECO:0000313" key="3">
    <source>
        <dbReference type="Proteomes" id="UP001528673"/>
    </source>
</evidence>
<reference evidence="2 3" key="1">
    <citation type="submission" date="2023-02" db="EMBL/GenBank/DDBJ databases">
        <title>Bacterial whole genomic sequence of Curvibacter sp. HBC61.</title>
        <authorList>
            <person name="Le V."/>
            <person name="Ko S.-R."/>
            <person name="Ahn C.-Y."/>
            <person name="Oh H.-M."/>
        </authorList>
    </citation>
    <scope>NUCLEOTIDE SEQUENCE [LARGE SCALE GENOMIC DNA]</scope>
    <source>
        <strain evidence="2 3">HBC61</strain>
    </source>
</reference>
<evidence type="ECO:0000313" key="2">
    <source>
        <dbReference type="EMBL" id="MDD0837211.1"/>
    </source>
</evidence>
<dbReference type="InterPro" id="IPR013024">
    <property type="entry name" value="GGCT-like"/>
</dbReference>
<gene>
    <name evidence="2" type="ORF">PSQ40_01375</name>
</gene>
<dbReference type="Gene3D" id="3.10.490.10">
    <property type="entry name" value="Gamma-glutamyl cyclotransferase-like"/>
    <property type="match status" value="1"/>
</dbReference>
<protein>
    <submittedName>
        <fullName evidence="2">Gamma-glutamylcyclotransferase</fullName>
    </submittedName>
</protein>
<dbReference type="Pfam" id="PF06094">
    <property type="entry name" value="GGACT"/>
    <property type="match status" value="1"/>
</dbReference>
<dbReference type="InterPro" id="IPR036568">
    <property type="entry name" value="GGCT-like_sf"/>
</dbReference>
<dbReference type="Proteomes" id="UP001528673">
    <property type="component" value="Unassembled WGS sequence"/>
</dbReference>
<name>A0ABT5MT41_9BURK</name>
<dbReference type="SUPFAM" id="SSF110857">
    <property type="entry name" value="Gamma-glutamyl cyclotransferase-like"/>
    <property type="match status" value="1"/>
</dbReference>
<dbReference type="CDD" id="cd06661">
    <property type="entry name" value="GGCT_like"/>
    <property type="match status" value="1"/>
</dbReference>
<dbReference type="InterPro" id="IPR009288">
    <property type="entry name" value="AIG2-like_dom"/>
</dbReference>
<comment type="caution">
    <text evidence="2">The sequence shown here is derived from an EMBL/GenBank/DDBJ whole genome shotgun (WGS) entry which is preliminary data.</text>
</comment>
<sequence>MPEAADAGPGIDVFVYGTLRAGGSNDINRLRPAPRCLGPAQVWGRLFDLGPYPGLRLLAEGEALARPVWGEVYRVAPELEAVLDAIEDISGRPDDEYQRRQITVMLGAHALTCLVYEIHPDRVHGRPEIGHGDWMRHVLGR</sequence>
<feature type="domain" description="Gamma-glutamylcyclotransferase AIG2-like" evidence="1">
    <location>
        <begin position="13"/>
        <end position="135"/>
    </location>
</feature>
<proteinExistence type="predicted"/>